<comment type="subcellular location">
    <subcellularLocation>
        <location evidence="1">Nucleus</location>
    </subcellularLocation>
</comment>
<feature type="active site" description="Nucleophile" evidence="9">
    <location>
        <position position="184"/>
    </location>
</feature>
<proteinExistence type="inferred from homology"/>
<dbReference type="GO" id="GO:0017005">
    <property type="term" value="F:3'-tyrosyl-DNA phosphodiesterase activity"/>
    <property type="evidence" value="ECO:0007669"/>
    <property type="project" value="TreeGrafter"/>
</dbReference>
<evidence type="ECO:0000256" key="8">
    <source>
        <dbReference type="ARBA" id="ARBA00023242"/>
    </source>
</evidence>
<evidence type="ECO:0000256" key="5">
    <source>
        <dbReference type="ARBA" id="ARBA00022801"/>
    </source>
</evidence>
<evidence type="ECO:0000256" key="11">
    <source>
        <dbReference type="SAM" id="MobiDB-lite"/>
    </source>
</evidence>
<evidence type="ECO:0000256" key="10">
    <source>
        <dbReference type="PIRSR" id="PIRSR610347-2"/>
    </source>
</evidence>
<evidence type="ECO:0000313" key="13">
    <source>
        <dbReference type="Proteomes" id="UP001151518"/>
    </source>
</evidence>
<organism evidence="12 13">
    <name type="scientific">Coemansia spiralis</name>
    <dbReference type="NCBI Taxonomy" id="417178"/>
    <lineage>
        <taxon>Eukaryota</taxon>
        <taxon>Fungi</taxon>
        <taxon>Fungi incertae sedis</taxon>
        <taxon>Zoopagomycota</taxon>
        <taxon>Kickxellomycotina</taxon>
        <taxon>Kickxellomycetes</taxon>
        <taxon>Kickxellales</taxon>
        <taxon>Kickxellaceae</taxon>
        <taxon>Coemansia</taxon>
    </lineage>
</organism>
<feature type="region of interest" description="Disordered" evidence="11">
    <location>
        <begin position="1"/>
        <end position="22"/>
    </location>
</feature>
<dbReference type="PANTHER" id="PTHR12415">
    <property type="entry name" value="TYROSYL-DNA PHOSPHODIESTERASE 1"/>
    <property type="match status" value="1"/>
</dbReference>
<dbReference type="GO" id="GO:0006281">
    <property type="term" value="P:DNA repair"/>
    <property type="evidence" value="ECO:0007669"/>
    <property type="project" value="UniProtKB-KW"/>
</dbReference>
<keyword evidence="7" id="KW-0234">DNA repair</keyword>
<evidence type="ECO:0000256" key="2">
    <source>
        <dbReference type="ARBA" id="ARBA00010205"/>
    </source>
</evidence>
<dbReference type="AlphaFoldDB" id="A0A9W8G2D3"/>
<dbReference type="OrthoDB" id="47785at2759"/>
<evidence type="ECO:0000256" key="1">
    <source>
        <dbReference type="ARBA" id="ARBA00004123"/>
    </source>
</evidence>
<comment type="caution">
    <text evidence="12">The sequence shown here is derived from an EMBL/GenBank/DDBJ whole genome shotgun (WGS) entry which is preliminary data.</text>
</comment>
<dbReference type="Pfam" id="PF06087">
    <property type="entry name" value="Tyr-DNA_phospho"/>
    <property type="match status" value="1"/>
</dbReference>
<keyword evidence="4" id="KW-0227">DNA damage</keyword>
<keyword evidence="3" id="KW-0540">Nuclease</keyword>
<feature type="binding site" evidence="10">
    <location>
        <position position="186"/>
    </location>
    <ligand>
        <name>substrate</name>
    </ligand>
</feature>
<accession>A0A9W8G2D3</accession>
<dbReference type="InterPro" id="IPR010347">
    <property type="entry name" value="Tdp1"/>
</dbReference>
<evidence type="ECO:0008006" key="14">
    <source>
        <dbReference type="Google" id="ProtNLM"/>
    </source>
</evidence>
<dbReference type="Proteomes" id="UP001151518">
    <property type="component" value="Unassembled WGS sequence"/>
</dbReference>
<gene>
    <name evidence="12" type="ORF">GGI25_003272</name>
</gene>
<sequence>MPDTQSSNCKGNESGTDSSIEQQLHEFDDLVEQGVIVIPDSPDNSTKVLDLIDTEQIEELPTKPTDGALDIVRETADRRKRKHSCSPEPLEFPNGTIKLTHILNERRDTTRSFTFSDVVQKATLRKALLTTFVLDMDWLLPHFGESTKLVIVKSPNGEQPGVYQSSRVTIVSPIFGTLNYPVMHSKVMLFFHDTYVRLAVSSANLIPVDWTVLANNLYVHDFPYNPNGKFHEVEFGKMLAQSLCDMDVPKQVVDELKSVDFSTARVHIVTSVPTPRLKIKRPCAQAYGIERLAVVMKRLRENVAKPDWYNTSLFCYGSSLGALNPQYLYMFYRCALGSTANGMDNASECLNMTEAEYKKAVQKRIAVGFHTQEQALSNKFGEIPRASIKFTSDAYCSKTYPKYALHKIKPKVPDVLIHSKAILARYGKESKGWMYLGSHNFTRGAWGSVRGDNTVCSYVNNYEFGVVIPNISYNEPMNTVSWDNGEIPLPFEIPPWVKYEESDLPCLN</sequence>
<keyword evidence="6" id="KW-0269">Exonuclease</keyword>
<dbReference type="GO" id="GO:0003697">
    <property type="term" value="F:single-stranded DNA binding"/>
    <property type="evidence" value="ECO:0007669"/>
    <property type="project" value="TreeGrafter"/>
</dbReference>
<feature type="binding site" evidence="10">
    <location>
        <position position="420"/>
    </location>
    <ligand>
        <name>substrate</name>
    </ligand>
</feature>
<evidence type="ECO:0000313" key="12">
    <source>
        <dbReference type="EMBL" id="KAJ2677175.1"/>
    </source>
</evidence>
<keyword evidence="5" id="KW-0378">Hydrolase</keyword>
<dbReference type="GO" id="GO:0003690">
    <property type="term" value="F:double-stranded DNA binding"/>
    <property type="evidence" value="ECO:0007669"/>
    <property type="project" value="TreeGrafter"/>
</dbReference>
<reference evidence="12" key="1">
    <citation type="submission" date="2022-07" db="EMBL/GenBank/DDBJ databases">
        <title>Phylogenomic reconstructions and comparative analyses of Kickxellomycotina fungi.</title>
        <authorList>
            <person name="Reynolds N.K."/>
            <person name="Stajich J.E."/>
            <person name="Barry K."/>
            <person name="Grigoriev I.V."/>
            <person name="Crous P."/>
            <person name="Smith M.E."/>
        </authorList>
    </citation>
    <scope>NUCLEOTIDE SEQUENCE</scope>
    <source>
        <strain evidence="12">NRRL 3115</strain>
    </source>
</reference>
<dbReference type="GO" id="GO:0005634">
    <property type="term" value="C:nucleus"/>
    <property type="evidence" value="ECO:0007669"/>
    <property type="project" value="UniProtKB-SubCell"/>
</dbReference>
<feature type="active site" description="Proton donor/acceptor" evidence="9">
    <location>
        <position position="418"/>
    </location>
</feature>
<dbReference type="EMBL" id="JANBTW010000034">
    <property type="protein sequence ID" value="KAJ2677175.1"/>
    <property type="molecule type" value="Genomic_DNA"/>
</dbReference>
<dbReference type="GO" id="GO:0004527">
    <property type="term" value="F:exonuclease activity"/>
    <property type="evidence" value="ECO:0007669"/>
    <property type="project" value="UniProtKB-KW"/>
</dbReference>
<evidence type="ECO:0000256" key="6">
    <source>
        <dbReference type="ARBA" id="ARBA00022839"/>
    </source>
</evidence>
<dbReference type="Gene3D" id="3.30.870.10">
    <property type="entry name" value="Endonuclease Chain A"/>
    <property type="match status" value="2"/>
</dbReference>
<dbReference type="PANTHER" id="PTHR12415:SF0">
    <property type="entry name" value="TYROSYL-DNA PHOSPHODIESTERASE 1"/>
    <property type="match status" value="1"/>
</dbReference>
<evidence type="ECO:0000256" key="4">
    <source>
        <dbReference type="ARBA" id="ARBA00022763"/>
    </source>
</evidence>
<name>A0A9W8G2D3_9FUNG</name>
<dbReference type="SUPFAM" id="SSF56024">
    <property type="entry name" value="Phospholipase D/nuclease"/>
    <property type="match status" value="2"/>
</dbReference>
<evidence type="ECO:0000256" key="3">
    <source>
        <dbReference type="ARBA" id="ARBA00022722"/>
    </source>
</evidence>
<keyword evidence="8" id="KW-0539">Nucleus</keyword>
<dbReference type="CDD" id="cd09122">
    <property type="entry name" value="PLDc_Tdp1_1"/>
    <property type="match status" value="1"/>
</dbReference>
<protein>
    <recommendedName>
        <fullName evidence="14">Phospholipase D/nuclease</fullName>
    </recommendedName>
</protein>
<comment type="similarity">
    <text evidence="2">Belongs to the tyrosyl-DNA phosphodiesterase family.</text>
</comment>
<evidence type="ECO:0000256" key="9">
    <source>
        <dbReference type="PIRSR" id="PIRSR610347-1"/>
    </source>
</evidence>
<evidence type="ECO:0000256" key="7">
    <source>
        <dbReference type="ARBA" id="ARBA00023204"/>
    </source>
</evidence>